<protein>
    <submittedName>
        <fullName evidence="4">Uncharacterized protein</fullName>
    </submittedName>
</protein>
<comment type="caution">
    <text evidence="4">The sequence shown here is derived from an EMBL/GenBank/DDBJ whole genome shotgun (WGS) entry which is preliminary data.</text>
</comment>
<evidence type="ECO:0000259" key="2">
    <source>
        <dbReference type="Pfam" id="PF22822"/>
    </source>
</evidence>
<organism evidence="4 5">
    <name type="scientific">Paenibacillus agricola</name>
    <dbReference type="NCBI Taxonomy" id="2716264"/>
    <lineage>
        <taxon>Bacteria</taxon>
        <taxon>Bacillati</taxon>
        <taxon>Bacillota</taxon>
        <taxon>Bacilli</taxon>
        <taxon>Bacillales</taxon>
        <taxon>Paenibacillaceae</taxon>
        <taxon>Paenibacillus</taxon>
    </lineage>
</organism>
<dbReference type="RefSeq" id="WP_166155839.1">
    <property type="nucleotide sequence ID" value="NZ_JAAOIW010000020.1"/>
</dbReference>
<dbReference type="SUPFAM" id="SSF56349">
    <property type="entry name" value="DNA breaking-rejoining enzymes"/>
    <property type="match status" value="1"/>
</dbReference>
<keyword evidence="5" id="KW-1185">Reference proteome</keyword>
<reference evidence="4" key="1">
    <citation type="submission" date="2020-03" db="EMBL/GenBank/DDBJ databases">
        <title>Draft sequencing of Paenibacilllus sp. S3N08.</title>
        <authorList>
            <person name="Kim D.-U."/>
        </authorList>
    </citation>
    <scope>NUCLEOTIDE SEQUENCE</scope>
    <source>
        <strain evidence="4">S3N08</strain>
    </source>
</reference>
<dbReference type="InterPro" id="IPR055009">
    <property type="entry name" value="MrpR_N_CB"/>
</dbReference>
<accession>A0ABX0JFS3</accession>
<feature type="domain" description="MrpR C-terminal catalytic" evidence="3">
    <location>
        <begin position="109"/>
        <end position="311"/>
    </location>
</feature>
<gene>
    <name evidence="4" type="ORF">G9U52_33110</name>
</gene>
<dbReference type="Pfam" id="PF22822">
    <property type="entry name" value="MrpR_N_CB"/>
    <property type="match status" value="1"/>
</dbReference>
<evidence type="ECO:0000313" key="5">
    <source>
        <dbReference type="Proteomes" id="UP001165962"/>
    </source>
</evidence>
<dbReference type="Pfam" id="PF22823">
    <property type="entry name" value="MrpR_C_cat"/>
    <property type="match status" value="1"/>
</dbReference>
<evidence type="ECO:0000259" key="3">
    <source>
        <dbReference type="Pfam" id="PF22823"/>
    </source>
</evidence>
<dbReference type="Gene3D" id="1.10.443.10">
    <property type="entry name" value="Intergrase catalytic core"/>
    <property type="match status" value="1"/>
</dbReference>
<keyword evidence="1" id="KW-0233">DNA recombination</keyword>
<dbReference type="InterPro" id="IPR011010">
    <property type="entry name" value="DNA_brk_join_enz"/>
</dbReference>
<dbReference type="InterPro" id="IPR013762">
    <property type="entry name" value="Integrase-like_cat_sf"/>
</dbReference>
<dbReference type="Proteomes" id="UP001165962">
    <property type="component" value="Unassembled WGS sequence"/>
</dbReference>
<evidence type="ECO:0000313" key="4">
    <source>
        <dbReference type="EMBL" id="NHN34626.1"/>
    </source>
</evidence>
<dbReference type="InterPro" id="IPR055008">
    <property type="entry name" value="MrpR_C_cat"/>
</dbReference>
<name>A0ABX0JFS3_9BACL</name>
<evidence type="ECO:0000256" key="1">
    <source>
        <dbReference type="ARBA" id="ARBA00023172"/>
    </source>
</evidence>
<sequence>MFNREVKDKFLSMYINEDTRQTYKRIFNKSEYAEKRFGEDLYSFSKDEIEEVLYDLSPLTPLASQTNGRIVTAYITWAMNNGYRKTINPLVAASPAWFDKFVDKTFKIYFSKSEIQDIEAYCENAQDKVLISLFFEGLSGKEFKEIRHIKKNDIDYDKNIIYLTNNPINRKIFEIKNERTMSVLRQAADQTKYYKKNGEMEEVDNVRNYTDLVKNEYLIRSSFTKTENMISPVDKSVINRRVNTIAKLFPMPYLAPKNISRSGMIYMGSQLLKEYGTLGKEQYLEICERFNVNSWFSLKEFVNEETIRRLYNS</sequence>
<feature type="domain" description="MrpR N-terminal core-binding" evidence="2">
    <location>
        <begin position="1"/>
        <end position="79"/>
    </location>
</feature>
<proteinExistence type="predicted"/>
<dbReference type="EMBL" id="JAAOIW010000020">
    <property type="protein sequence ID" value="NHN34626.1"/>
    <property type="molecule type" value="Genomic_DNA"/>
</dbReference>